<dbReference type="SUPFAM" id="SSF52047">
    <property type="entry name" value="RNI-like"/>
    <property type="match status" value="1"/>
</dbReference>
<name>A0AAD6WTQ6_9AGAR</name>
<sequence length="507" mass="56949">MSLLRRSPIYTLPAELVREIVRACCDDGITLPFSDSKPAAIAIAQFCSRWRAVAHSERGLWQEVKVALPDDLTPGQYEALMNFIANGAVSNGTRLSLRQGAHRERDSNPMLPVVISHSHCLQSLSLSLPGQSLEQLLNLAPLPLHRLQSLFIAIRVTNGKDVLFLQTMGEDYLSSAFTDTPLLTHLDVGYDWLNPITYDTFPLSALNLPWIQLTHLDAPNVWIEVLLFFLIFERCPYLVSCVITLDAEGAEDAETDADRMTRGALRKFHVTFLELYSWVWTLLTLPALADLKIASFRDLDPWEDDVFDEFMIRSGCSLTHLTISFGFLNTIDGILHIFDASPDLRELTLSWTRLPDDHDEEPWDVAPLMAYLQYHPTALHLPSLRKIQIDATPDTVDMLVSRCCCPDSTLLEVVLFAEQPSSCETLFAAQIHEMRSAGATVSWETVVFPLKRIYDPDPSYQEDTTPEESVGTPSSDDGSQLQFEETTHALSQIITESSNPRTNELTK</sequence>
<accession>A0AAD6WTQ6</accession>
<keyword evidence="3" id="KW-1185">Reference proteome</keyword>
<proteinExistence type="predicted"/>
<dbReference type="Proteomes" id="UP001218188">
    <property type="component" value="Unassembled WGS sequence"/>
</dbReference>
<dbReference type="EMBL" id="JARJCM010000193">
    <property type="protein sequence ID" value="KAJ7023166.1"/>
    <property type="molecule type" value="Genomic_DNA"/>
</dbReference>
<evidence type="ECO:0000256" key="1">
    <source>
        <dbReference type="SAM" id="MobiDB-lite"/>
    </source>
</evidence>
<comment type="caution">
    <text evidence="2">The sequence shown here is derived from an EMBL/GenBank/DDBJ whole genome shotgun (WGS) entry which is preliminary data.</text>
</comment>
<gene>
    <name evidence="2" type="ORF">C8F04DRAFT_1240332</name>
</gene>
<reference evidence="2" key="1">
    <citation type="submission" date="2023-03" db="EMBL/GenBank/DDBJ databases">
        <title>Massive genome expansion in bonnet fungi (Mycena s.s.) driven by repeated elements and novel gene families across ecological guilds.</title>
        <authorList>
            <consortium name="Lawrence Berkeley National Laboratory"/>
            <person name="Harder C.B."/>
            <person name="Miyauchi S."/>
            <person name="Viragh M."/>
            <person name="Kuo A."/>
            <person name="Thoen E."/>
            <person name="Andreopoulos B."/>
            <person name="Lu D."/>
            <person name="Skrede I."/>
            <person name="Drula E."/>
            <person name="Henrissat B."/>
            <person name="Morin E."/>
            <person name="Kohler A."/>
            <person name="Barry K."/>
            <person name="LaButti K."/>
            <person name="Morin E."/>
            <person name="Salamov A."/>
            <person name="Lipzen A."/>
            <person name="Mereny Z."/>
            <person name="Hegedus B."/>
            <person name="Baldrian P."/>
            <person name="Stursova M."/>
            <person name="Weitz H."/>
            <person name="Taylor A."/>
            <person name="Grigoriev I.V."/>
            <person name="Nagy L.G."/>
            <person name="Martin F."/>
            <person name="Kauserud H."/>
        </authorList>
    </citation>
    <scope>NUCLEOTIDE SEQUENCE</scope>
    <source>
        <strain evidence="2">CBHHK200</strain>
    </source>
</reference>
<feature type="non-terminal residue" evidence="2">
    <location>
        <position position="1"/>
    </location>
</feature>
<dbReference type="InterPro" id="IPR032675">
    <property type="entry name" value="LRR_dom_sf"/>
</dbReference>
<feature type="region of interest" description="Disordered" evidence="1">
    <location>
        <begin position="457"/>
        <end position="507"/>
    </location>
</feature>
<feature type="compositionally biased region" description="Polar residues" evidence="1">
    <location>
        <begin position="471"/>
        <end position="507"/>
    </location>
</feature>
<dbReference type="Gene3D" id="3.80.10.10">
    <property type="entry name" value="Ribonuclease Inhibitor"/>
    <property type="match status" value="1"/>
</dbReference>
<protein>
    <recommendedName>
        <fullName evidence="4">F-box domain-containing protein</fullName>
    </recommendedName>
</protein>
<evidence type="ECO:0000313" key="3">
    <source>
        <dbReference type="Proteomes" id="UP001218188"/>
    </source>
</evidence>
<organism evidence="2 3">
    <name type="scientific">Mycena alexandri</name>
    <dbReference type="NCBI Taxonomy" id="1745969"/>
    <lineage>
        <taxon>Eukaryota</taxon>
        <taxon>Fungi</taxon>
        <taxon>Dikarya</taxon>
        <taxon>Basidiomycota</taxon>
        <taxon>Agaricomycotina</taxon>
        <taxon>Agaricomycetes</taxon>
        <taxon>Agaricomycetidae</taxon>
        <taxon>Agaricales</taxon>
        <taxon>Marasmiineae</taxon>
        <taxon>Mycenaceae</taxon>
        <taxon>Mycena</taxon>
    </lineage>
</organism>
<dbReference type="AlphaFoldDB" id="A0AAD6WTQ6"/>
<evidence type="ECO:0008006" key="4">
    <source>
        <dbReference type="Google" id="ProtNLM"/>
    </source>
</evidence>
<evidence type="ECO:0000313" key="2">
    <source>
        <dbReference type="EMBL" id="KAJ7023166.1"/>
    </source>
</evidence>